<keyword evidence="2 6" id="KW-0805">Transcription regulation</keyword>
<gene>
    <name evidence="9" type="ORF">ACFO3D_15490</name>
</gene>
<dbReference type="PANTHER" id="PTHR43133:SF8">
    <property type="entry name" value="RNA POLYMERASE SIGMA FACTOR HI_1459-RELATED"/>
    <property type="match status" value="1"/>
</dbReference>
<protein>
    <recommendedName>
        <fullName evidence="6">RNA polymerase sigma factor</fullName>
    </recommendedName>
</protein>
<accession>A0ABV9DLH4</accession>
<evidence type="ECO:0000256" key="1">
    <source>
        <dbReference type="ARBA" id="ARBA00010641"/>
    </source>
</evidence>
<keyword evidence="5 6" id="KW-0804">Transcription</keyword>
<feature type="domain" description="RNA polymerase sigma factor 70 region 4 type 2" evidence="8">
    <location>
        <begin position="108"/>
        <end position="159"/>
    </location>
</feature>
<evidence type="ECO:0000256" key="6">
    <source>
        <dbReference type="RuleBase" id="RU000716"/>
    </source>
</evidence>
<dbReference type="InterPro" id="IPR013249">
    <property type="entry name" value="RNA_pol_sigma70_r4_t2"/>
</dbReference>
<dbReference type="InterPro" id="IPR000838">
    <property type="entry name" value="RNA_pol_sigma70_ECF_CS"/>
</dbReference>
<name>A0ABV9DLH4_9BACI</name>
<dbReference type="NCBIfam" id="TIGR02937">
    <property type="entry name" value="sigma70-ECF"/>
    <property type="match status" value="1"/>
</dbReference>
<dbReference type="InterPro" id="IPR013325">
    <property type="entry name" value="RNA_pol_sigma_r2"/>
</dbReference>
<evidence type="ECO:0000259" key="7">
    <source>
        <dbReference type="Pfam" id="PF04542"/>
    </source>
</evidence>
<evidence type="ECO:0000256" key="2">
    <source>
        <dbReference type="ARBA" id="ARBA00023015"/>
    </source>
</evidence>
<dbReference type="InterPro" id="IPR013324">
    <property type="entry name" value="RNA_pol_sigma_r3/r4-like"/>
</dbReference>
<comment type="caution">
    <text evidence="9">The sequence shown here is derived from an EMBL/GenBank/DDBJ whole genome shotgun (WGS) entry which is preliminary data.</text>
</comment>
<dbReference type="InterPro" id="IPR014284">
    <property type="entry name" value="RNA_pol_sigma-70_dom"/>
</dbReference>
<evidence type="ECO:0000256" key="4">
    <source>
        <dbReference type="ARBA" id="ARBA00023125"/>
    </source>
</evidence>
<dbReference type="Proteomes" id="UP001595989">
    <property type="component" value="Unassembled WGS sequence"/>
</dbReference>
<dbReference type="PROSITE" id="PS01063">
    <property type="entry name" value="SIGMA70_ECF"/>
    <property type="match status" value="1"/>
</dbReference>
<comment type="similarity">
    <text evidence="1 6">Belongs to the sigma-70 factor family. ECF subfamily.</text>
</comment>
<reference evidence="10" key="1">
    <citation type="journal article" date="2019" name="Int. J. Syst. Evol. Microbiol.">
        <title>The Global Catalogue of Microorganisms (GCM) 10K type strain sequencing project: providing services to taxonomists for standard genome sequencing and annotation.</title>
        <authorList>
            <consortium name="The Broad Institute Genomics Platform"/>
            <consortium name="The Broad Institute Genome Sequencing Center for Infectious Disease"/>
            <person name="Wu L."/>
            <person name="Ma J."/>
        </authorList>
    </citation>
    <scope>NUCLEOTIDE SEQUENCE [LARGE SCALE GENOMIC DNA]</scope>
    <source>
        <strain evidence="10">CGMCC 4.7426</strain>
    </source>
</reference>
<dbReference type="EMBL" id="JBHSFU010000009">
    <property type="protein sequence ID" value="MFC4559601.1"/>
    <property type="molecule type" value="Genomic_DNA"/>
</dbReference>
<dbReference type="InterPro" id="IPR039425">
    <property type="entry name" value="RNA_pol_sigma-70-like"/>
</dbReference>
<dbReference type="Pfam" id="PF04542">
    <property type="entry name" value="Sigma70_r2"/>
    <property type="match status" value="1"/>
</dbReference>
<keyword evidence="3 6" id="KW-0731">Sigma factor</keyword>
<dbReference type="Gene3D" id="1.10.10.10">
    <property type="entry name" value="Winged helix-like DNA-binding domain superfamily/Winged helix DNA-binding domain"/>
    <property type="match status" value="1"/>
</dbReference>
<organism evidence="9 10">
    <name type="scientific">Virgibacillus kekensis</name>
    <dbReference type="NCBI Taxonomy" id="202261"/>
    <lineage>
        <taxon>Bacteria</taxon>
        <taxon>Bacillati</taxon>
        <taxon>Bacillota</taxon>
        <taxon>Bacilli</taxon>
        <taxon>Bacillales</taxon>
        <taxon>Bacillaceae</taxon>
        <taxon>Virgibacillus</taxon>
    </lineage>
</organism>
<sequence length="169" mass="20117">MTNSEMITDWFRKYSDDVFNFLIYYTGQRDVEDIVQEVFIKALRKVDTFNDQSSPKTWLFSIARNLAVDEIRKQTREKEKVVRMKVMMDRKPLETPEQVYQLSETNKEIYRGIGYLKRSYQEVLILRGIQELTVNETAQVLKWNKNRVKVTYHRALKALEKKLGGLVNE</sequence>
<evidence type="ECO:0000256" key="5">
    <source>
        <dbReference type="ARBA" id="ARBA00023163"/>
    </source>
</evidence>
<dbReference type="InterPro" id="IPR007627">
    <property type="entry name" value="RNA_pol_sigma70_r2"/>
</dbReference>
<keyword evidence="4 6" id="KW-0238">DNA-binding</keyword>
<dbReference type="RefSeq" id="WP_390298079.1">
    <property type="nucleotide sequence ID" value="NZ_JBHSFU010000009.1"/>
</dbReference>
<dbReference type="SUPFAM" id="SSF88659">
    <property type="entry name" value="Sigma3 and sigma4 domains of RNA polymerase sigma factors"/>
    <property type="match status" value="1"/>
</dbReference>
<evidence type="ECO:0000256" key="3">
    <source>
        <dbReference type="ARBA" id="ARBA00023082"/>
    </source>
</evidence>
<evidence type="ECO:0000313" key="9">
    <source>
        <dbReference type="EMBL" id="MFC4559601.1"/>
    </source>
</evidence>
<dbReference type="SUPFAM" id="SSF88946">
    <property type="entry name" value="Sigma2 domain of RNA polymerase sigma factors"/>
    <property type="match status" value="1"/>
</dbReference>
<dbReference type="InterPro" id="IPR036388">
    <property type="entry name" value="WH-like_DNA-bd_sf"/>
</dbReference>
<dbReference type="Pfam" id="PF08281">
    <property type="entry name" value="Sigma70_r4_2"/>
    <property type="match status" value="1"/>
</dbReference>
<keyword evidence="10" id="KW-1185">Reference proteome</keyword>
<dbReference type="Gene3D" id="1.10.1740.10">
    <property type="match status" value="1"/>
</dbReference>
<dbReference type="PANTHER" id="PTHR43133">
    <property type="entry name" value="RNA POLYMERASE ECF-TYPE SIGMA FACTO"/>
    <property type="match status" value="1"/>
</dbReference>
<proteinExistence type="inferred from homology"/>
<evidence type="ECO:0000259" key="8">
    <source>
        <dbReference type="Pfam" id="PF08281"/>
    </source>
</evidence>
<feature type="domain" description="RNA polymerase sigma-70 region 2" evidence="7">
    <location>
        <begin position="11"/>
        <end position="76"/>
    </location>
</feature>
<evidence type="ECO:0000313" key="10">
    <source>
        <dbReference type="Proteomes" id="UP001595989"/>
    </source>
</evidence>